<gene>
    <name evidence="12" type="ORF">ACEWY4_008110</name>
</gene>
<feature type="compositionally biased region" description="Low complexity" evidence="9">
    <location>
        <begin position="371"/>
        <end position="386"/>
    </location>
</feature>
<dbReference type="PROSITE" id="PS50262">
    <property type="entry name" value="G_PROTEIN_RECEP_F1_2"/>
    <property type="match status" value="1"/>
</dbReference>
<feature type="transmembrane region" description="Helical" evidence="10">
    <location>
        <begin position="213"/>
        <end position="238"/>
    </location>
</feature>
<keyword evidence="3 10" id="KW-0812">Transmembrane</keyword>
<comment type="subcellular location">
    <subcellularLocation>
        <location evidence="1">Cell membrane</location>
        <topology evidence="1">Multi-pass membrane protein</topology>
    </subcellularLocation>
</comment>
<evidence type="ECO:0000256" key="8">
    <source>
        <dbReference type="ARBA" id="ARBA00023224"/>
    </source>
</evidence>
<feature type="transmembrane region" description="Helical" evidence="10">
    <location>
        <begin position="60"/>
        <end position="81"/>
    </location>
</feature>
<dbReference type="PANTHER" id="PTHR24231">
    <property type="entry name" value="PURINOCEPTOR-RELATED G-PROTEIN COUPLED RECEPTOR"/>
    <property type="match status" value="1"/>
</dbReference>
<dbReference type="InterPro" id="IPR017452">
    <property type="entry name" value="GPCR_Rhodpsn_7TM"/>
</dbReference>
<accession>A0ABD1K9Z7</accession>
<evidence type="ECO:0000256" key="4">
    <source>
        <dbReference type="ARBA" id="ARBA00022989"/>
    </source>
</evidence>
<dbReference type="AlphaFoldDB" id="A0ABD1K9Z7"/>
<dbReference type="SUPFAM" id="SSF81321">
    <property type="entry name" value="Family A G protein-coupled receptor-like"/>
    <property type="match status" value="1"/>
</dbReference>
<protein>
    <recommendedName>
        <fullName evidence="11">G-protein coupled receptors family 1 profile domain-containing protein</fullName>
    </recommendedName>
</protein>
<feature type="domain" description="G-protein coupled receptors family 1 profile" evidence="11">
    <location>
        <begin position="39"/>
        <end position="313"/>
    </location>
</feature>
<feature type="transmembrane region" description="Helical" evidence="10">
    <location>
        <begin position="250"/>
        <end position="269"/>
    </location>
</feature>
<keyword evidence="4 10" id="KW-1133">Transmembrane helix</keyword>
<feature type="region of interest" description="Disordered" evidence="9">
    <location>
        <begin position="354"/>
        <end position="399"/>
    </location>
</feature>
<dbReference type="PRINTS" id="PR00237">
    <property type="entry name" value="GPCRRHODOPSN"/>
</dbReference>
<evidence type="ECO:0000313" key="12">
    <source>
        <dbReference type="EMBL" id="KAL2095962.1"/>
    </source>
</evidence>
<evidence type="ECO:0000256" key="5">
    <source>
        <dbReference type="ARBA" id="ARBA00023040"/>
    </source>
</evidence>
<evidence type="ECO:0000256" key="3">
    <source>
        <dbReference type="ARBA" id="ARBA00022692"/>
    </source>
</evidence>
<organism evidence="12 13">
    <name type="scientific">Coilia grayii</name>
    <name type="common">Gray's grenadier anchovy</name>
    <dbReference type="NCBI Taxonomy" id="363190"/>
    <lineage>
        <taxon>Eukaryota</taxon>
        <taxon>Metazoa</taxon>
        <taxon>Chordata</taxon>
        <taxon>Craniata</taxon>
        <taxon>Vertebrata</taxon>
        <taxon>Euteleostomi</taxon>
        <taxon>Actinopterygii</taxon>
        <taxon>Neopterygii</taxon>
        <taxon>Teleostei</taxon>
        <taxon>Clupei</taxon>
        <taxon>Clupeiformes</taxon>
        <taxon>Clupeoidei</taxon>
        <taxon>Engraulidae</taxon>
        <taxon>Coilinae</taxon>
        <taxon>Coilia</taxon>
    </lineage>
</organism>
<dbReference type="EMBL" id="JBHFQA010000007">
    <property type="protein sequence ID" value="KAL2095962.1"/>
    <property type="molecule type" value="Genomic_DNA"/>
</dbReference>
<proteinExistence type="predicted"/>
<keyword evidence="7" id="KW-0675">Receptor</keyword>
<evidence type="ECO:0000256" key="2">
    <source>
        <dbReference type="ARBA" id="ARBA00022475"/>
    </source>
</evidence>
<feature type="transmembrane region" description="Helical" evidence="10">
    <location>
        <begin position="125"/>
        <end position="144"/>
    </location>
</feature>
<evidence type="ECO:0000256" key="7">
    <source>
        <dbReference type="ARBA" id="ARBA00023170"/>
    </source>
</evidence>
<evidence type="ECO:0000256" key="9">
    <source>
        <dbReference type="SAM" id="MobiDB-lite"/>
    </source>
</evidence>
<dbReference type="Gene3D" id="1.20.1070.10">
    <property type="entry name" value="Rhodopsin 7-helix transmembrane proteins"/>
    <property type="match status" value="2"/>
</dbReference>
<evidence type="ECO:0000259" key="11">
    <source>
        <dbReference type="PROSITE" id="PS50262"/>
    </source>
</evidence>
<sequence>MAAGSGSNFSTIPCNHSEEYKLSTYTAVYSLVFVLGLPSNAGALYVFCKLSVKNRLSTIILINLAVSDLVFILTLPLRIAYNVREMQAWSGSGGTGAGTGIGAGGVLHPARKKDVLDLACRTTTYLFYISMYCSIYFLTALSVCRYLVLSGRLRFQNRVYCRRVRLLCLAIWVLVVGGIVIYVAALDGFNVETTGCFEPRTPAAWKFLRGVNALVLAMGFVLPLLTVLLCYALMIRHILRAHSSRRSRDVALVCLVTLVFLVCFLPYHVQRTLHLDNVQRDNVPCEVKAALQRSVVATMCFAAANSCLDPLIFLFVGHGFMRVLCDMARAWGFHGWSWRKEDSTSGCSMETHNQSCRATTTSPPSENPTCPTSQQPLMPTQQQQGTEEMKGDTSASTTL</sequence>
<evidence type="ECO:0000256" key="1">
    <source>
        <dbReference type="ARBA" id="ARBA00004651"/>
    </source>
</evidence>
<reference evidence="12 13" key="1">
    <citation type="submission" date="2024-09" db="EMBL/GenBank/DDBJ databases">
        <title>A chromosome-level genome assembly of Gray's grenadier anchovy, Coilia grayii.</title>
        <authorList>
            <person name="Fu Z."/>
        </authorList>
    </citation>
    <scope>NUCLEOTIDE SEQUENCE [LARGE SCALE GENOMIC DNA]</scope>
    <source>
        <strain evidence="12">G4</strain>
        <tissue evidence="12">Muscle</tissue>
    </source>
</reference>
<feature type="transmembrane region" description="Helical" evidence="10">
    <location>
        <begin position="27"/>
        <end position="48"/>
    </location>
</feature>
<evidence type="ECO:0000313" key="13">
    <source>
        <dbReference type="Proteomes" id="UP001591681"/>
    </source>
</evidence>
<dbReference type="Proteomes" id="UP001591681">
    <property type="component" value="Unassembled WGS sequence"/>
</dbReference>
<dbReference type="GO" id="GO:0004930">
    <property type="term" value="F:G protein-coupled receptor activity"/>
    <property type="evidence" value="ECO:0007669"/>
    <property type="project" value="UniProtKB-KW"/>
</dbReference>
<keyword evidence="8" id="KW-0807">Transducer</keyword>
<comment type="caution">
    <text evidence="12">The sequence shown here is derived from an EMBL/GenBank/DDBJ whole genome shotgun (WGS) entry which is preliminary data.</text>
</comment>
<dbReference type="Pfam" id="PF00001">
    <property type="entry name" value="7tm_1"/>
    <property type="match status" value="1"/>
</dbReference>
<keyword evidence="2" id="KW-1003">Cell membrane</keyword>
<evidence type="ECO:0000256" key="6">
    <source>
        <dbReference type="ARBA" id="ARBA00023136"/>
    </source>
</evidence>
<keyword evidence="5" id="KW-0297">G-protein coupled receptor</keyword>
<dbReference type="InterPro" id="IPR000276">
    <property type="entry name" value="GPCR_Rhodpsn"/>
</dbReference>
<keyword evidence="6 10" id="KW-0472">Membrane</keyword>
<feature type="transmembrane region" description="Helical" evidence="10">
    <location>
        <begin position="164"/>
        <end position="185"/>
    </location>
</feature>
<dbReference type="GO" id="GO:0005886">
    <property type="term" value="C:plasma membrane"/>
    <property type="evidence" value="ECO:0007669"/>
    <property type="project" value="UniProtKB-SubCell"/>
</dbReference>
<dbReference type="PANTHER" id="PTHR24231:SF49">
    <property type="entry name" value="LYSOPHOSPHATIDIC ACID RECEPTOR 6-LIKE"/>
    <property type="match status" value="1"/>
</dbReference>
<evidence type="ECO:0000256" key="10">
    <source>
        <dbReference type="SAM" id="Phobius"/>
    </source>
</evidence>
<keyword evidence="13" id="KW-1185">Reference proteome</keyword>
<feature type="compositionally biased region" description="Polar residues" evidence="9">
    <location>
        <begin position="354"/>
        <end position="370"/>
    </location>
</feature>
<name>A0ABD1K9Z7_9TELE</name>